<dbReference type="AlphaFoldDB" id="A0A645IBC5"/>
<name>A0A645IBC5_9ZZZZ</name>
<organism evidence="1">
    <name type="scientific">bioreactor metagenome</name>
    <dbReference type="NCBI Taxonomy" id="1076179"/>
    <lineage>
        <taxon>unclassified sequences</taxon>
        <taxon>metagenomes</taxon>
        <taxon>ecological metagenomes</taxon>
    </lineage>
</organism>
<evidence type="ECO:0000313" key="1">
    <source>
        <dbReference type="EMBL" id="MPN44723.1"/>
    </source>
</evidence>
<gene>
    <name evidence="1" type="ORF">SDC9_192288</name>
</gene>
<sequence length="71" mass="7596">MPPLITGVNSIFDFPVSDSDLITTFLSVTDNPIHRDSLEANTLADLTALENSPVNEMMVVKVSGITAFQSG</sequence>
<accession>A0A645IBC5</accession>
<proteinExistence type="predicted"/>
<protein>
    <submittedName>
        <fullName evidence="1">Uncharacterized protein</fullName>
    </submittedName>
</protein>
<reference evidence="1" key="1">
    <citation type="submission" date="2019-08" db="EMBL/GenBank/DDBJ databases">
        <authorList>
            <person name="Kucharzyk K."/>
            <person name="Murdoch R.W."/>
            <person name="Higgins S."/>
            <person name="Loffler F."/>
        </authorList>
    </citation>
    <scope>NUCLEOTIDE SEQUENCE</scope>
</reference>
<dbReference type="EMBL" id="VSSQ01104059">
    <property type="protein sequence ID" value="MPN44723.1"/>
    <property type="molecule type" value="Genomic_DNA"/>
</dbReference>
<comment type="caution">
    <text evidence="1">The sequence shown here is derived from an EMBL/GenBank/DDBJ whole genome shotgun (WGS) entry which is preliminary data.</text>
</comment>